<feature type="transmembrane region" description="Helical" evidence="7">
    <location>
        <begin position="162"/>
        <end position="183"/>
    </location>
</feature>
<proteinExistence type="inferred from homology"/>
<feature type="transmembrane region" description="Helical" evidence="7">
    <location>
        <begin position="262"/>
        <end position="282"/>
    </location>
</feature>
<dbReference type="GO" id="GO:0005886">
    <property type="term" value="C:plasma membrane"/>
    <property type="evidence" value="ECO:0007669"/>
    <property type="project" value="UniProtKB-SubCell"/>
</dbReference>
<dbReference type="CDD" id="cd06261">
    <property type="entry name" value="TM_PBP2"/>
    <property type="match status" value="1"/>
</dbReference>
<evidence type="ECO:0000256" key="6">
    <source>
        <dbReference type="ARBA" id="ARBA00023136"/>
    </source>
</evidence>
<evidence type="ECO:0000256" key="5">
    <source>
        <dbReference type="ARBA" id="ARBA00022989"/>
    </source>
</evidence>
<organism evidence="9 10">
    <name type="scientific">Alkalibacterium thalassium</name>
    <dbReference type="NCBI Taxonomy" id="426701"/>
    <lineage>
        <taxon>Bacteria</taxon>
        <taxon>Bacillati</taxon>
        <taxon>Bacillota</taxon>
        <taxon>Bacilli</taxon>
        <taxon>Lactobacillales</taxon>
        <taxon>Carnobacteriaceae</taxon>
        <taxon>Alkalibacterium</taxon>
    </lineage>
</organism>
<feature type="transmembrane region" description="Helical" evidence="7">
    <location>
        <begin position="129"/>
        <end position="150"/>
    </location>
</feature>
<evidence type="ECO:0000256" key="3">
    <source>
        <dbReference type="ARBA" id="ARBA00022475"/>
    </source>
</evidence>
<dbReference type="InterPro" id="IPR000515">
    <property type="entry name" value="MetI-like"/>
</dbReference>
<dbReference type="PANTHER" id="PTHR43744">
    <property type="entry name" value="ABC TRANSPORTER PERMEASE PROTEIN MG189-RELATED-RELATED"/>
    <property type="match status" value="1"/>
</dbReference>
<feature type="transmembrane region" description="Helical" evidence="7">
    <location>
        <begin position="204"/>
        <end position="226"/>
    </location>
</feature>
<evidence type="ECO:0000256" key="7">
    <source>
        <dbReference type="RuleBase" id="RU363032"/>
    </source>
</evidence>
<protein>
    <submittedName>
        <fullName evidence="9">sn-glycerol 3-phosphate transport system permease protein</fullName>
    </submittedName>
</protein>
<keyword evidence="3" id="KW-1003">Cell membrane</keyword>
<feature type="transmembrane region" description="Helical" evidence="7">
    <location>
        <begin position="33"/>
        <end position="54"/>
    </location>
</feature>
<name>A0A1G8WMQ1_9LACT</name>
<dbReference type="PANTHER" id="PTHR43744:SF8">
    <property type="entry name" value="SN-GLYCEROL-3-PHOSPHATE TRANSPORT SYSTEM PERMEASE PROTEIN UGPE"/>
    <property type="match status" value="1"/>
</dbReference>
<gene>
    <name evidence="9" type="ORF">SAMN04488098_100468</name>
</gene>
<dbReference type="GO" id="GO:0055085">
    <property type="term" value="P:transmembrane transport"/>
    <property type="evidence" value="ECO:0007669"/>
    <property type="project" value="InterPro"/>
</dbReference>
<evidence type="ECO:0000256" key="1">
    <source>
        <dbReference type="ARBA" id="ARBA00004651"/>
    </source>
</evidence>
<dbReference type="Gene3D" id="1.10.3720.10">
    <property type="entry name" value="MetI-like"/>
    <property type="match status" value="1"/>
</dbReference>
<keyword evidence="5 7" id="KW-1133">Transmembrane helix</keyword>
<evidence type="ECO:0000313" key="9">
    <source>
        <dbReference type="EMBL" id="SDJ79642.1"/>
    </source>
</evidence>
<accession>A0A1G8WMQ1</accession>
<comment type="subcellular location">
    <subcellularLocation>
        <location evidence="1 7">Cell membrane</location>
        <topology evidence="1 7">Multi-pass membrane protein</topology>
    </subcellularLocation>
</comment>
<evidence type="ECO:0000256" key="4">
    <source>
        <dbReference type="ARBA" id="ARBA00022692"/>
    </source>
</evidence>
<dbReference type="InterPro" id="IPR035906">
    <property type="entry name" value="MetI-like_sf"/>
</dbReference>
<dbReference type="RefSeq" id="WP_245683001.1">
    <property type="nucleotide sequence ID" value="NZ_FNFK01000004.1"/>
</dbReference>
<evidence type="ECO:0000256" key="2">
    <source>
        <dbReference type="ARBA" id="ARBA00022448"/>
    </source>
</evidence>
<evidence type="ECO:0000313" key="10">
    <source>
        <dbReference type="Proteomes" id="UP000199433"/>
    </source>
</evidence>
<keyword evidence="2 7" id="KW-0813">Transport</keyword>
<feature type="domain" description="ABC transmembrane type-1" evidence="8">
    <location>
        <begin position="94"/>
        <end position="283"/>
    </location>
</feature>
<comment type="similarity">
    <text evidence="7">Belongs to the binding-protein-dependent transport system permease family.</text>
</comment>
<dbReference type="Pfam" id="PF00528">
    <property type="entry name" value="BPD_transp_1"/>
    <property type="match status" value="1"/>
</dbReference>
<feature type="transmembrane region" description="Helical" evidence="7">
    <location>
        <begin position="93"/>
        <end position="117"/>
    </location>
</feature>
<dbReference type="PROSITE" id="PS50928">
    <property type="entry name" value="ABC_TM1"/>
    <property type="match status" value="1"/>
</dbReference>
<dbReference type="STRING" id="426701.SAMN04488098_100468"/>
<dbReference type="AlphaFoldDB" id="A0A1G8WMQ1"/>
<keyword evidence="4 7" id="KW-0812">Transmembrane</keyword>
<evidence type="ECO:0000259" key="8">
    <source>
        <dbReference type="PROSITE" id="PS50928"/>
    </source>
</evidence>
<reference evidence="10" key="1">
    <citation type="submission" date="2016-10" db="EMBL/GenBank/DDBJ databases">
        <authorList>
            <person name="Varghese N."/>
            <person name="Submissions S."/>
        </authorList>
    </citation>
    <scope>NUCLEOTIDE SEQUENCE [LARGE SCALE GENOMIC DNA]</scope>
    <source>
        <strain evidence="10">DSM 19181</strain>
    </source>
</reference>
<keyword evidence="10" id="KW-1185">Reference proteome</keyword>
<keyword evidence="6 7" id="KW-0472">Membrane</keyword>
<dbReference type="Proteomes" id="UP000199433">
    <property type="component" value="Unassembled WGS sequence"/>
</dbReference>
<sequence>MAAQVEETRPFILDDEQASLIRRQEIKKKVQKAGLLGINTVVMLVVLFPLLYAVSMSLKSPGEVYSSTFRLLPESLQLSNYADAFAVAPLGQYIANSFIVASLITVGQLVSGALAAFSFQFLESKGKEIIFALVLATLMVPGEATIVSNYLQIGQWGWLDSYRALIVPFLTSATTIFLFRQFYKSFPIALYESAKMDGCSNIRFIFQILLPLSKPAIGAVSVNAFINAWNMYMWPLLVSGSDRYRTVQIGVSMMNSVDSQSVVLMLAGVVIVLIPSLFIFIIGQKSLVKGLFAGSVKG</sequence>
<dbReference type="SUPFAM" id="SSF161098">
    <property type="entry name" value="MetI-like"/>
    <property type="match status" value="1"/>
</dbReference>
<dbReference type="EMBL" id="FNFK01000004">
    <property type="protein sequence ID" value="SDJ79642.1"/>
    <property type="molecule type" value="Genomic_DNA"/>
</dbReference>